<dbReference type="Proteomes" id="UP001652442">
    <property type="component" value="Unassembled WGS sequence"/>
</dbReference>
<feature type="domain" description="ABC transporter" evidence="5">
    <location>
        <begin position="6"/>
        <end position="243"/>
    </location>
</feature>
<dbReference type="SUPFAM" id="SSF52540">
    <property type="entry name" value="P-loop containing nucleoside triphosphate hydrolases"/>
    <property type="match status" value="2"/>
</dbReference>
<dbReference type="PROSITE" id="PS00211">
    <property type="entry name" value="ABC_TRANSPORTER_1"/>
    <property type="match status" value="1"/>
</dbReference>
<evidence type="ECO:0000256" key="1">
    <source>
        <dbReference type="ARBA" id="ARBA00022448"/>
    </source>
</evidence>
<keyword evidence="4 6" id="KW-0067">ATP-binding</keyword>
<dbReference type="CDD" id="cd03216">
    <property type="entry name" value="ABC_Carb_Monos_I"/>
    <property type="match status" value="1"/>
</dbReference>
<dbReference type="PANTHER" id="PTHR43790:SF9">
    <property type="entry name" value="GALACTOFURANOSE TRANSPORTER ATP-BINDING PROTEIN YTFR"/>
    <property type="match status" value="1"/>
</dbReference>
<dbReference type="InterPro" id="IPR027417">
    <property type="entry name" value="P-loop_NTPase"/>
</dbReference>
<dbReference type="SMART" id="SM00382">
    <property type="entry name" value="AAA"/>
    <property type="match status" value="2"/>
</dbReference>
<evidence type="ECO:0000256" key="3">
    <source>
        <dbReference type="ARBA" id="ARBA00022741"/>
    </source>
</evidence>
<dbReference type="Gene3D" id="3.40.50.300">
    <property type="entry name" value="P-loop containing nucleotide triphosphate hydrolases"/>
    <property type="match status" value="2"/>
</dbReference>
<organism evidence="6 7">
    <name type="scientific">Brotonthovivens ammoniilytica</name>
    <dbReference type="NCBI Taxonomy" id="2981725"/>
    <lineage>
        <taxon>Bacteria</taxon>
        <taxon>Bacillati</taxon>
        <taxon>Bacillota</taxon>
        <taxon>Clostridia</taxon>
        <taxon>Lachnospirales</taxon>
        <taxon>Lachnospiraceae</taxon>
        <taxon>Brotonthovivens</taxon>
    </lineage>
</organism>
<dbReference type="InterPro" id="IPR003439">
    <property type="entry name" value="ABC_transporter-like_ATP-bd"/>
</dbReference>
<dbReference type="PROSITE" id="PS50893">
    <property type="entry name" value="ABC_TRANSPORTER_2"/>
    <property type="match status" value="2"/>
</dbReference>
<evidence type="ECO:0000256" key="2">
    <source>
        <dbReference type="ARBA" id="ARBA00022737"/>
    </source>
</evidence>
<dbReference type="EMBL" id="JAOQJQ010000004">
    <property type="protein sequence ID" value="MCU6762793.1"/>
    <property type="molecule type" value="Genomic_DNA"/>
</dbReference>
<keyword evidence="2" id="KW-0677">Repeat</keyword>
<dbReference type="CDD" id="cd03215">
    <property type="entry name" value="ABC_Carb_Monos_II"/>
    <property type="match status" value="1"/>
</dbReference>
<proteinExistence type="predicted"/>
<comment type="caution">
    <text evidence="6">The sequence shown here is derived from an EMBL/GenBank/DDBJ whole genome shotgun (WGS) entry which is preliminary data.</text>
</comment>
<dbReference type="RefSeq" id="WP_158425498.1">
    <property type="nucleotide sequence ID" value="NZ_JAOQJQ010000004.1"/>
</dbReference>
<name>A0ABT2TKQ8_9FIRM</name>
<dbReference type="InterPro" id="IPR003593">
    <property type="entry name" value="AAA+_ATPase"/>
</dbReference>
<accession>A0ABT2TKQ8</accession>
<dbReference type="PANTHER" id="PTHR43790">
    <property type="entry name" value="CARBOHYDRATE TRANSPORT ATP-BINDING PROTEIN MG119-RELATED"/>
    <property type="match status" value="1"/>
</dbReference>
<dbReference type="InterPro" id="IPR017871">
    <property type="entry name" value="ABC_transporter-like_CS"/>
</dbReference>
<evidence type="ECO:0000313" key="6">
    <source>
        <dbReference type="EMBL" id="MCU6762793.1"/>
    </source>
</evidence>
<sequence length="507" mass="56201">MAELAIKMSNIVKSFGGAAPVLKNVTLEVKTGEIHGLLGENGAGKSTLMNILGGVIPMDSGNIELFGKEAAISSTKESQEYGVAFIHQELNVVNDMPVYENMFLGYELRNKWGFLLKDEMCRQSQEVFDRMNVSLNPADMVGDLTASSKQILEIAKSLLRKARIIIMDEPTTSLSVPEIENVFRIMRTLTADGVTIIFISHKLGEVVEFCDQYTVLRNGEKISSGSIEKEDGTKITPEEIAKMMVGREVQGLEIYKPRKTGEVVMKVENLSAGKYFQNISFEVHKGEILGFTGLLGDGKEELVRCLFGDIRSEEGKVFLRGEEVKIRSPKQAAKKKIGFLPSNRKENAIIKDLSITENMTIVALDKCIRGIYLNHKKENEVASQYKDVLHIKLGKFTDLITSLSGGNQQKVILAKWMYAMPDVMILCNPTQGVDIGAKNEIYNEIFEIAKAGTAVIVTSGEAQEIMKLCDRVKVMYHGKLNGTLEREQLSEEELMILSTGANLNKGD</sequence>
<keyword evidence="3" id="KW-0547">Nucleotide-binding</keyword>
<dbReference type="GO" id="GO:0005524">
    <property type="term" value="F:ATP binding"/>
    <property type="evidence" value="ECO:0007669"/>
    <property type="project" value="UniProtKB-KW"/>
</dbReference>
<keyword evidence="7" id="KW-1185">Reference proteome</keyword>
<evidence type="ECO:0000313" key="7">
    <source>
        <dbReference type="Proteomes" id="UP001652442"/>
    </source>
</evidence>
<dbReference type="InterPro" id="IPR050107">
    <property type="entry name" value="ABC_carbohydrate_import_ATPase"/>
</dbReference>
<feature type="domain" description="ABC transporter" evidence="5">
    <location>
        <begin position="249"/>
        <end position="502"/>
    </location>
</feature>
<dbReference type="Pfam" id="PF00005">
    <property type="entry name" value="ABC_tran"/>
    <property type="match status" value="2"/>
</dbReference>
<reference evidence="6 7" key="1">
    <citation type="journal article" date="2021" name="ISME Commun">
        <title>Automated analysis of genomic sequences facilitates high-throughput and comprehensive description of bacteria.</title>
        <authorList>
            <person name="Hitch T.C.A."/>
        </authorList>
    </citation>
    <scope>NUCLEOTIDE SEQUENCE [LARGE SCALE GENOMIC DNA]</scope>
    <source>
        <strain evidence="6 7">Sanger_109</strain>
    </source>
</reference>
<evidence type="ECO:0000259" key="5">
    <source>
        <dbReference type="PROSITE" id="PS50893"/>
    </source>
</evidence>
<evidence type="ECO:0000256" key="4">
    <source>
        <dbReference type="ARBA" id="ARBA00022840"/>
    </source>
</evidence>
<gene>
    <name evidence="6" type="ORF">OCV88_10680</name>
</gene>
<keyword evidence="1" id="KW-0813">Transport</keyword>
<protein>
    <submittedName>
        <fullName evidence="6">Sugar ABC transporter ATP-binding protein</fullName>
    </submittedName>
</protein>